<evidence type="ECO:0000313" key="5">
    <source>
        <dbReference type="Proteomes" id="UP000664698"/>
    </source>
</evidence>
<dbReference type="InterPro" id="IPR036291">
    <property type="entry name" value="NAD(P)-bd_dom_sf"/>
</dbReference>
<keyword evidence="2" id="KW-0560">Oxidoreductase</keyword>
<comment type="similarity">
    <text evidence="1 3">Belongs to the short-chain dehydrogenases/reductases (SDR) family.</text>
</comment>
<evidence type="ECO:0000256" key="3">
    <source>
        <dbReference type="RuleBase" id="RU000363"/>
    </source>
</evidence>
<reference evidence="4 5" key="1">
    <citation type="submission" date="2021-03" db="EMBL/GenBank/DDBJ databases">
        <title>novel species isolated from a fishpond in China.</title>
        <authorList>
            <person name="Lu H."/>
            <person name="Cai Z."/>
        </authorList>
    </citation>
    <scope>NUCLEOTIDE SEQUENCE [LARGE SCALE GENOMIC DNA]</scope>
    <source>
        <strain evidence="4 5">JCM 31546</strain>
    </source>
</reference>
<dbReference type="PRINTS" id="PR00080">
    <property type="entry name" value="SDRFAMILY"/>
</dbReference>
<comment type="caution">
    <text evidence="4">The sequence shown here is derived from an EMBL/GenBank/DDBJ whole genome shotgun (WGS) entry which is preliminary data.</text>
</comment>
<dbReference type="Proteomes" id="UP000664698">
    <property type="component" value="Unassembled WGS sequence"/>
</dbReference>
<dbReference type="CDD" id="cd05374">
    <property type="entry name" value="17beta-HSD-like_SDR_c"/>
    <property type="match status" value="1"/>
</dbReference>
<dbReference type="NCBIfam" id="NF006114">
    <property type="entry name" value="PRK08263.1"/>
    <property type="match status" value="1"/>
</dbReference>
<dbReference type="PROSITE" id="PS00061">
    <property type="entry name" value="ADH_SHORT"/>
    <property type="match status" value="1"/>
</dbReference>
<organism evidence="4 5">
    <name type="scientific">Algoriphagus aestuariicola</name>
    <dbReference type="NCBI Taxonomy" id="1852016"/>
    <lineage>
        <taxon>Bacteria</taxon>
        <taxon>Pseudomonadati</taxon>
        <taxon>Bacteroidota</taxon>
        <taxon>Cytophagia</taxon>
        <taxon>Cytophagales</taxon>
        <taxon>Cyclobacteriaceae</taxon>
        <taxon>Algoriphagus</taxon>
    </lineage>
</organism>
<keyword evidence="5" id="KW-1185">Reference proteome</keyword>
<evidence type="ECO:0000256" key="1">
    <source>
        <dbReference type="ARBA" id="ARBA00006484"/>
    </source>
</evidence>
<evidence type="ECO:0000256" key="2">
    <source>
        <dbReference type="ARBA" id="ARBA00023002"/>
    </source>
</evidence>
<gene>
    <name evidence="4" type="ORF">J0A67_05590</name>
</gene>
<evidence type="ECO:0000313" key="4">
    <source>
        <dbReference type="EMBL" id="MBN7800323.1"/>
    </source>
</evidence>
<dbReference type="PANTHER" id="PTHR43976:SF16">
    <property type="entry name" value="SHORT-CHAIN DEHYDROGENASE_REDUCTASE FAMILY PROTEIN"/>
    <property type="match status" value="1"/>
</dbReference>
<protein>
    <submittedName>
        <fullName evidence="4">SDR family NAD(P)-dependent oxidoreductase</fullName>
    </submittedName>
</protein>
<dbReference type="PANTHER" id="PTHR43976">
    <property type="entry name" value="SHORT CHAIN DEHYDROGENASE"/>
    <property type="match status" value="1"/>
</dbReference>
<dbReference type="RefSeq" id="WP_206568275.1">
    <property type="nucleotide sequence ID" value="NZ_JAFKCW010000001.1"/>
</dbReference>
<dbReference type="InterPro" id="IPR051911">
    <property type="entry name" value="SDR_oxidoreductase"/>
</dbReference>
<dbReference type="InterPro" id="IPR002347">
    <property type="entry name" value="SDR_fam"/>
</dbReference>
<dbReference type="InterPro" id="IPR020904">
    <property type="entry name" value="Sc_DH/Rdtase_CS"/>
</dbReference>
<dbReference type="PRINTS" id="PR00081">
    <property type="entry name" value="GDHRDH"/>
</dbReference>
<proteinExistence type="inferred from homology"/>
<accession>A0ABS3BLY9</accession>
<dbReference type="Pfam" id="PF00106">
    <property type="entry name" value="adh_short"/>
    <property type="match status" value="1"/>
</dbReference>
<sequence>MSKTILITGASKGFGRIWTEAFLQQGYQVAATARNIEPLTELVSKYGDSLLTFPLNVNNREDVFAAVEKVHDHFGKIDVLINNAGYALFGAIEEASEQEAKDQFQTNFFGALWMTQAVLPIMRAQKSGHIIQTSSILGLITLPFLGLYNASKFALEGFSETLAAEVKDFGINITLVEPNGYASDIWKNETHSQGIAAYDEIKKINSESGNSGSFGNIEATADAILQLVATENPPLRLLLGKVGLPFVKHHYAQRLSVWEEWAEVSEIAHGN</sequence>
<name>A0ABS3BLY9_9BACT</name>
<dbReference type="SUPFAM" id="SSF51735">
    <property type="entry name" value="NAD(P)-binding Rossmann-fold domains"/>
    <property type="match status" value="1"/>
</dbReference>
<dbReference type="EMBL" id="JAFKCW010000001">
    <property type="protein sequence ID" value="MBN7800323.1"/>
    <property type="molecule type" value="Genomic_DNA"/>
</dbReference>
<dbReference type="Gene3D" id="3.40.50.720">
    <property type="entry name" value="NAD(P)-binding Rossmann-like Domain"/>
    <property type="match status" value="1"/>
</dbReference>